<keyword evidence="1" id="KW-0805">Transcription regulation</keyword>
<dbReference type="PRINTS" id="PR00455">
    <property type="entry name" value="HTHTETR"/>
</dbReference>
<dbReference type="SUPFAM" id="SSF48498">
    <property type="entry name" value="Tetracyclin repressor-like, C-terminal domain"/>
    <property type="match status" value="1"/>
</dbReference>
<dbReference type="InterPro" id="IPR036271">
    <property type="entry name" value="Tet_transcr_reg_TetR-rel_C_sf"/>
</dbReference>
<feature type="domain" description="HTH tetR-type" evidence="5">
    <location>
        <begin position="14"/>
        <end position="74"/>
    </location>
</feature>
<comment type="caution">
    <text evidence="6">The sequence shown here is derived from an EMBL/GenBank/DDBJ whole genome shotgun (WGS) entry which is preliminary data.</text>
</comment>
<dbReference type="EMBL" id="RDBM01000028">
    <property type="protein sequence ID" value="TXS31552.1"/>
    <property type="molecule type" value="Genomic_DNA"/>
</dbReference>
<reference evidence="6" key="1">
    <citation type="submission" date="2018-10" db="EMBL/GenBank/DDBJ databases">
        <authorList>
            <person name="Hariharan J."/>
            <person name="Choudoir M.J."/>
            <person name="Diebold P."/>
            <person name="Panke-Buisse K."/>
            <person name="Campbell A.N."/>
            <person name="Buckley D.H."/>
        </authorList>
    </citation>
    <scope>NUCLEOTIDE SEQUENCE</scope>
    <source>
        <strain evidence="6">Gb1</strain>
    </source>
</reference>
<evidence type="ECO:0000256" key="1">
    <source>
        <dbReference type="ARBA" id="ARBA00023015"/>
    </source>
</evidence>
<feature type="DNA-binding region" description="H-T-H motif" evidence="4">
    <location>
        <begin position="37"/>
        <end position="56"/>
    </location>
</feature>
<dbReference type="SUPFAM" id="SSF46689">
    <property type="entry name" value="Homeodomain-like"/>
    <property type="match status" value="1"/>
</dbReference>
<dbReference type="GO" id="GO:0003677">
    <property type="term" value="F:DNA binding"/>
    <property type="evidence" value="ECO:0007669"/>
    <property type="project" value="UniProtKB-UniRule"/>
</dbReference>
<dbReference type="Pfam" id="PF00440">
    <property type="entry name" value="TetR_N"/>
    <property type="match status" value="1"/>
</dbReference>
<keyword evidence="2 4" id="KW-0238">DNA-binding</keyword>
<dbReference type="InterPro" id="IPR001647">
    <property type="entry name" value="HTH_TetR"/>
</dbReference>
<dbReference type="Pfam" id="PF16925">
    <property type="entry name" value="TetR_C_13"/>
    <property type="match status" value="1"/>
</dbReference>
<protein>
    <submittedName>
        <fullName evidence="6">TetR/AcrR family transcriptional regulator</fullName>
    </submittedName>
</protein>
<evidence type="ECO:0000256" key="3">
    <source>
        <dbReference type="ARBA" id="ARBA00023163"/>
    </source>
</evidence>
<dbReference type="Gene3D" id="1.10.357.10">
    <property type="entry name" value="Tetracycline Repressor, domain 2"/>
    <property type="match status" value="1"/>
</dbReference>
<dbReference type="InterPro" id="IPR009057">
    <property type="entry name" value="Homeodomain-like_sf"/>
</dbReference>
<dbReference type="PANTHER" id="PTHR47506:SF1">
    <property type="entry name" value="HTH-TYPE TRANSCRIPTIONAL REGULATOR YJDC"/>
    <property type="match status" value="1"/>
</dbReference>
<proteinExistence type="predicted"/>
<evidence type="ECO:0000259" key="5">
    <source>
        <dbReference type="PROSITE" id="PS50977"/>
    </source>
</evidence>
<organism evidence="6">
    <name type="scientific">Streptomyces sp. gb1(2016)</name>
    <dbReference type="NCBI Taxonomy" id="1828321"/>
    <lineage>
        <taxon>Bacteria</taxon>
        <taxon>Bacillati</taxon>
        <taxon>Actinomycetota</taxon>
        <taxon>Actinomycetes</taxon>
        <taxon>Kitasatosporales</taxon>
        <taxon>Streptomycetaceae</taxon>
        <taxon>Streptomyces</taxon>
    </lineage>
</organism>
<dbReference type="PROSITE" id="PS50977">
    <property type="entry name" value="HTH_TETR_2"/>
    <property type="match status" value="1"/>
</dbReference>
<sequence>MTDREEAARERVLDAARELVLDAAQELFYGRGVQAVGMDAVRSASGVSLKRLYQLFPSKDALVLEFLRQRDVRWRLRLTGHVEAQPTPDERITAVFDWLHGWFSEPDYRGCAFINTFGEMGAVSSEVAAEAQHHKNAFHDYLARLVAAAGRPDALAGQLALLAEGAMVTAAISGTPEPARQARDAARLLMQAHPGTDLP</sequence>
<dbReference type="PANTHER" id="PTHR47506">
    <property type="entry name" value="TRANSCRIPTIONAL REGULATORY PROTEIN"/>
    <property type="match status" value="1"/>
</dbReference>
<keyword evidence="3" id="KW-0804">Transcription</keyword>
<evidence type="ECO:0000313" key="6">
    <source>
        <dbReference type="EMBL" id="TXS31552.1"/>
    </source>
</evidence>
<dbReference type="InterPro" id="IPR011075">
    <property type="entry name" value="TetR_C"/>
</dbReference>
<dbReference type="AlphaFoldDB" id="A0A652L661"/>
<name>A0A652L661_9ACTN</name>
<gene>
    <name evidence="6" type="ORF">EAO74_08755</name>
</gene>
<accession>A0A652L661</accession>
<evidence type="ECO:0000256" key="2">
    <source>
        <dbReference type="ARBA" id="ARBA00023125"/>
    </source>
</evidence>
<dbReference type="RefSeq" id="WP_147983273.1">
    <property type="nucleotide sequence ID" value="NZ_RDBM01000028.1"/>
</dbReference>
<evidence type="ECO:0000256" key="4">
    <source>
        <dbReference type="PROSITE-ProRule" id="PRU00335"/>
    </source>
</evidence>